<keyword evidence="5 6" id="KW-0408">Iron</keyword>
<evidence type="ECO:0000256" key="6">
    <source>
        <dbReference type="PIRSR" id="PIRSR602401-1"/>
    </source>
</evidence>
<evidence type="ECO:0000313" key="11">
    <source>
        <dbReference type="Proteomes" id="UP000823749"/>
    </source>
</evidence>
<dbReference type="GO" id="GO:0006629">
    <property type="term" value="P:lipid metabolic process"/>
    <property type="evidence" value="ECO:0007669"/>
    <property type="project" value="UniProtKB-ARBA"/>
</dbReference>
<organism evidence="10 11">
    <name type="scientific">Rhododendron griersonianum</name>
    <dbReference type="NCBI Taxonomy" id="479676"/>
    <lineage>
        <taxon>Eukaryota</taxon>
        <taxon>Viridiplantae</taxon>
        <taxon>Streptophyta</taxon>
        <taxon>Embryophyta</taxon>
        <taxon>Tracheophyta</taxon>
        <taxon>Spermatophyta</taxon>
        <taxon>Magnoliopsida</taxon>
        <taxon>eudicotyledons</taxon>
        <taxon>Gunneridae</taxon>
        <taxon>Pentapetalae</taxon>
        <taxon>asterids</taxon>
        <taxon>Ericales</taxon>
        <taxon>Ericaceae</taxon>
        <taxon>Ericoideae</taxon>
        <taxon>Rhodoreae</taxon>
        <taxon>Rhododendron</taxon>
    </lineage>
</organism>
<dbReference type="PRINTS" id="PR00385">
    <property type="entry name" value="P450"/>
</dbReference>
<dbReference type="GO" id="GO:0016705">
    <property type="term" value="F:oxidoreductase activity, acting on paired donors, with incorporation or reduction of molecular oxygen"/>
    <property type="evidence" value="ECO:0007669"/>
    <property type="project" value="InterPro"/>
</dbReference>
<dbReference type="PANTHER" id="PTHR24296">
    <property type="entry name" value="CYTOCHROME P450"/>
    <property type="match status" value="1"/>
</dbReference>
<keyword evidence="6" id="KW-0349">Heme</keyword>
<feature type="transmembrane region" description="Helical" evidence="8">
    <location>
        <begin position="6"/>
        <end position="25"/>
    </location>
</feature>
<feature type="binding site" description="axial binding residue" evidence="6">
    <location>
        <position position="450"/>
    </location>
    <ligand>
        <name>heme</name>
        <dbReference type="ChEBI" id="CHEBI:30413"/>
    </ligand>
    <ligandPart>
        <name>Fe</name>
        <dbReference type="ChEBI" id="CHEBI:18248"/>
    </ligandPart>
</feature>
<evidence type="ECO:0000256" key="3">
    <source>
        <dbReference type="ARBA" id="ARBA00022723"/>
    </source>
</evidence>
<dbReference type="InterPro" id="IPR017972">
    <property type="entry name" value="Cyt_P450_CS"/>
</dbReference>
<reference evidence="10" key="1">
    <citation type="submission" date="2020-08" db="EMBL/GenBank/DDBJ databases">
        <title>Plant Genome Project.</title>
        <authorList>
            <person name="Zhang R.-G."/>
        </authorList>
    </citation>
    <scope>NUCLEOTIDE SEQUENCE</scope>
    <source>
        <strain evidence="10">WSP0</strain>
        <tissue evidence="10">Leaf</tissue>
    </source>
</reference>
<feature type="region of interest" description="Disordered" evidence="7">
    <location>
        <begin position="823"/>
        <end position="853"/>
    </location>
</feature>
<sequence>MASLAYDEILFALVCFVFLYFMCTFDRRLLQEWPLVGMLPNLLFNVHRVHDFVTDQLERGRGTLLFKGPSFTNMEMLFTADPANVHYVTSTNFQNFPKGPQFRKIFDVLGDGIFNTDGDSWQTQRKLAQLHMGHRGFQQFLVKSTKDKVEKGLIPYLEQICHPGLVVDLQDLFQRLTFDTTCILVNGYDPNCLSIELPEVPFAKAMHDLEETIITRHALPECFWKLQRWLVIGQEKKYREAWATVDHILARYINEKREELRFGINSKEEGEGVDLLTSYLKNDGIMGVKCDDKFLRDTMLTLMAAGQDTVGSVLTWFLWVVSTHPIVEARIREELEASIPKEGDNGRIFGMEQVSKLVYLHSAICESLRLYPPVAFEEKEPHQSDILPSGHHVHPKLRILFSIYAMGRMKFIWGEDCLEFKPERWITKEGMIRHEPSFKFFAFNAGPRTCLGKDMAFTQIKLVAAAIIHNYQVRVVEGHRVFPSVSMVLNMEHGLMTKLFLEVEMDSSILLLCKYRSYSLVVKVAEGYQFENLIGSISNKWNGLVSMRLLYYVCDHLNILLENDDDFGNMMDLATAYGARCVEVSVEDGNCTVSSRFEIGESSHSNGNGGVTSSSHSEIVEDPLEKFCPHHETKRLSADWAYLISHIGQEFRGGVKDFWLSLCKYAIEVGFKFKYLKNDQSRVTTECVFKADGCKWFVHAILDKSNRFFFFCIKELEKEHRCGATICNSKNSRMSSKLVAEEVFDEVRSKASYKPIDAVRFFRQRYVTTIGYHHAWLGVEMVNNDTQAFPTTTHAPVAAANWKKKDGGPEEGGGVELKMFRRDLQREEERKGESWKSDPDQGYASPNDQGWSDDLDVLKFWSG</sequence>
<dbReference type="EMBL" id="JACTNZ010000010">
    <property type="protein sequence ID" value="KAG5529290.1"/>
    <property type="molecule type" value="Genomic_DNA"/>
</dbReference>
<dbReference type="InterPro" id="IPR001128">
    <property type="entry name" value="Cyt_P450"/>
</dbReference>
<proteinExistence type="inferred from homology"/>
<feature type="compositionally biased region" description="Basic and acidic residues" evidence="7">
    <location>
        <begin position="823"/>
        <end position="839"/>
    </location>
</feature>
<accession>A0AAV6IRA6</accession>
<protein>
    <recommendedName>
        <fullName evidence="9">Transposase MuDR plant domain-containing protein</fullName>
    </recommendedName>
</protein>
<feature type="domain" description="Transposase MuDR plant" evidence="9">
    <location>
        <begin position="646"/>
        <end position="701"/>
    </location>
</feature>
<evidence type="ECO:0000256" key="5">
    <source>
        <dbReference type="ARBA" id="ARBA00023004"/>
    </source>
</evidence>
<comment type="similarity">
    <text evidence="2">Belongs to the cytochrome P450 family.</text>
</comment>
<evidence type="ECO:0000256" key="2">
    <source>
        <dbReference type="ARBA" id="ARBA00010617"/>
    </source>
</evidence>
<dbReference type="Pfam" id="PF03108">
    <property type="entry name" value="DBD_Tnp_Mut"/>
    <property type="match status" value="1"/>
</dbReference>
<keyword evidence="3 6" id="KW-0479">Metal-binding</keyword>
<dbReference type="GO" id="GO:0020037">
    <property type="term" value="F:heme binding"/>
    <property type="evidence" value="ECO:0007669"/>
    <property type="project" value="InterPro"/>
</dbReference>
<dbReference type="Proteomes" id="UP000823749">
    <property type="component" value="Chromosome 10"/>
</dbReference>
<comment type="cofactor">
    <cofactor evidence="1 6">
        <name>heme</name>
        <dbReference type="ChEBI" id="CHEBI:30413"/>
    </cofactor>
</comment>
<dbReference type="AlphaFoldDB" id="A0AAV6IRA6"/>
<evidence type="ECO:0000259" key="9">
    <source>
        <dbReference type="Pfam" id="PF03108"/>
    </source>
</evidence>
<dbReference type="GO" id="GO:0004497">
    <property type="term" value="F:monooxygenase activity"/>
    <property type="evidence" value="ECO:0007669"/>
    <property type="project" value="InterPro"/>
</dbReference>
<dbReference type="InterPro" id="IPR004332">
    <property type="entry name" value="Transposase_MuDR"/>
</dbReference>
<dbReference type="Pfam" id="PF00067">
    <property type="entry name" value="p450"/>
    <property type="match status" value="1"/>
</dbReference>
<dbReference type="CDD" id="cd11064">
    <property type="entry name" value="CYP86A"/>
    <property type="match status" value="1"/>
</dbReference>
<dbReference type="GO" id="GO:0005506">
    <property type="term" value="F:iron ion binding"/>
    <property type="evidence" value="ECO:0007669"/>
    <property type="project" value="InterPro"/>
</dbReference>
<evidence type="ECO:0000256" key="8">
    <source>
        <dbReference type="SAM" id="Phobius"/>
    </source>
</evidence>
<name>A0AAV6IRA6_9ERIC</name>
<dbReference type="PROSITE" id="PS00086">
    <property type="entry name" value="CYTOCHROME_P450"/>
    <property type="match status" value="1"/>
</dbReference>
<keyword evidence="8" id="KW-1133">Transmembrane helix</keyword>
<dbReference type="PRINTS" id="PR00463">
    <property type="entry name" value="EP450I"/>
</dbReference>
<dbReference type="Gene3D" id="1.10.630.10">
    <property type="entry name" value="Cytochrome P450"/>
    <property type="match status" value="1"/>
</dbReference>
<evidence type="ECO:0000313" key="10">
    <source>
        <dbReference type="EMBL" id="KAG5529290.1"/>
    </source>
</evidence>
<evidence type="ECO:0000256" key="7">
    <source>
        <dbReference type="SAM" id="MobiDB-lite"/>
    </source>
</evidence>
<keyword evidence="8" id="KW-0812">Transmembrane</keyword>
<keyword evidence="4" id="KW-0560">Oxidoreductase</keyword>
<dbReference type="InterPro" id="IPR036396">
    <property type="entry name" value="Cyt_P450_sf"/>
</dbReference>
<dbReference type="SUPFAM" id="SSF48264">
    <property type="entry name" value="Cytochrome P450"/>
    <property type="match status" value="1"/>
</dbReference>
<gene>
    <name evidence="10" type="ORF">RHGRI_029851</name>
</gene>
<evidence type="ECO:0000256" key="1">
    <source>
        <dbReference type="ARBA" id="ARBA00001971"/>
    </source>
</evidence>
<keyword evidence="8" id="KW-0472">Membrane</keyword>
<keyword evidence="11" id="KW-1185">Reference proteome</keyword>
<evidence type="ECO:0000256" key="4">
    <source>
        <dbReference type="ARBA" id="ARBA00023002"/>
    </source>
</evidence>
<comment type="caution">
    <text evidence="10">The sequence shown here is derived from an EMBL/GenBank/DDBJ whole genome shotgun (WGS) entry which is preliminary data.</text>
</comment>
<dbReference type="InterPro" id="IPR002401">
    <property type="entry name" value="Cyt_P450_E_grp-I"/>
</dbReference>